<accession>A0A445DCT8</accession>
<proteinExistence type="predicted"/>
<name>A0A445DCT8_ARAHY</name>
<dbReference type="Proteomes" id="UP000289738">
    <property type="component" value="Chromosome A04"/>
</dbReference>
<comment type="caution">
    <text evidence="1">The sequence shown here is derived from an EMBL/GenBank/DDBJ whole genome shotgun (WGS) entry which is preliminary data.</text>
</comment>
<reference evidence="1 2" key="1">
    <citation type="submission" date="2019-01" db="EMBL/GenBank/DDBJ databases">
        <title>Sequencing of cultivated peanut Arachis hypogaea provides insights into genome evolution and oil improvement.</title>
        <authorList>
            <person name="Chen X."/>
        </authorList>
    </citation>
    <scope>NUCLEOTIDE SEQUENCE [LARGE SCALE GENOMIC DNA]</scope>
    <source>
        <strain evidence="2">cv. Fuhuasheng</strain>
        <tissue evidence="1">Leaves</tissue>
    </source>
</reference>
<protein>
    <submittedName>
        <fullName evidence="1">Uncharacterized protein</fullName>
    </submittedName>
</protein>
<evidence type="ECO:0000313" key="1">
    <source>
        <dbReference type="EMBL" id="RYR60991.1"/>
    </source>
</evidence>
<organism evidence="1 2">
    <name type="scientific">Arachis hypogaea</name>
    <name type="common">Peanut</name>
    <dbReference type="NCBI Taxonomy" id="3818"/>
    <lineage>
        <taxon>Eukaryota</taxon>
        <taxon>Viridiplantae</taxon>
        <taxon>Streptophyta</taxon>
        <taxon>Embryophyta</taxon>
        <taxon>Tracheophyta</taxon>
        <taxon>Spermatophyta</taxon>
        <taxon>Magnoliopsida</taxon>
        <taxon>eudicotyledons</taxon>
        <taxon>Gunneridae</taxon>
        <taxon>Pentapetalae</taxon>
        <taxon>rosids</taxon>
        <taxon>fabids</taxon>
        <taxon>Fabales</taxon>
        <taxon>Fabaceae</taxon>
        <taxon>Papilionoideae</taxon>
        <taxon>50 kb inversion clade</taxon>
        <taxon>dalbergioids sensu lato</taxon>
        <taxon>Dalbergieae</taxon>
        <taxon>Pterocarpus clade</taxon>
        <taxon>Arachis</taxon>
    </lineage>
</organism>
<gene>
    <name evidence="1" type="ORF">Ahy_A04g018078</name>
</gene>
<keyword evidence="2" id="KW-1185">Reference proteome</keyword>
<dbReference type="AlphaFoldDB" id="A0A445DCT8"/>
<dbReference type="EMBL" id="SDMP01000004">
    <property type="protein sequence ID" value="RYR60991.1"/>
    <property type="molecule type" value="Genomic_DNA"/>
</dbReference>
<evidence type="ECO:0000313" key="2">
    <source>
        <dbReference type="Proteomes" id="UP000289738"/>
    </source>
</evidence>
<sequence>MAYSLSSSQIFFLNSCSQTTQPILRHKARLPGIQAMLRMRTQRNGCGRSQTQAPRKRSPFIIICTFVVRGLPRMKARPMIPSGENISSGESLVLSIALSLQKLALGSKQKFPSNDAAFGYMNCGKATSFKTFNCSSSQRSARSFANLNGENLSLGSLSMASQFPLPCLLTPIQR</sequence>